<dbReference type="HOGENOM" id="CLU_042543_3_0_1"/>
<dbReference type="EMBL" id="KN840493">
    <property type="protein sequence ID" value="KIP07649.1"/>
    <property type="molecule type" value="Genomic_DNA"/>
</dbReference>
<sequence>MPRLSTVFALLVPLVAVILVFRSLDVAARLQLSWPLALHPDAQDDGVQVAVDIPDGSPPIKQYSDAAVAPGAFRRRIVAVGDLHGDLPNAYEVLKMAGVVTEEGHWSGDVDFFVQTGDIIDRGDDTIKLYDWMEVLREEAQQAGGNVISHLGNHEWMNVIGDWRYVHKSEIQTFGSPATRLKMIMTGRIGKQWATNYTTTSRVPLHPSLGEPNTDYDPSSASPLSHAAMSFVHGGLAPNYPDLTPFPSKINNLGHSLLKKLQHRNPPPAPHPPNPYPGLSSDATPAEHRLYGTDGPLWYRGWALESEQKVCAAVDAVLQKTGTRRMVMGHTPNFEKIVSRCDGKIIIIDTGISHAYGGVLAALSVDYTLTPLTKSHGSPKTKKWREREVVTAVYLDHREVLAVSERDIEGAF</sequence>
<evidence type="ECO:0000256" key="1">
    <source>
        <dbReference type="SAM" id="MobiDB-lite"/>
    </source>
</evidence>
<dbReference type="STRING" id="745531.A0A0C3NR37"/>
<keyword evidence="4" id="KW-1185">Reference proteome</keyword>
<dbReference type="PANTHER" id="PTHR46546">
    <property type="entry name" value="SHEWANELLA-LIKE PROTEIN PHOSPHATASE 1"/>
    <property type="match status" value="1"/>
</dbReference>
<evidence type="ECO:0000259" key="2">
    <source>
        <dbReference type="Pfam" id="PF00149"/>
    </source>
</evidence>
<accession>A0A0C3NR37</accession>
<dbReference type="InterPro" id="IPR029052">
    <property type="entry name" value="Metallo-depent_PP-like"/>
</dbReference>
<dbReference type="PANTHER" id="PTHR46546:SF4">
    <property type="entry name" value="SHEWANELLA-LIKE PROTEIN PHOSPHATASE 1"/>
    <property type="match status" value="1"/>
</dbReference>
<feature type="domain" description="Calcineurin-like phosphoesterase" evidence="2">
    <location>
        <begin position="76"/>
        <end position="174"/>
    </location>
</feature>
<evidence type="ECO:0000313" key="3">
    <source>
        <dbReference type="EMBL" id="KIP07649.1"/>
    </source>
</evidence>
<gene>
    <name evidence="3" type="ORF">PHLGIDRAFT_105415</name>
</gene>
<feature type="region of interest" description="Disordered" evidence="1">
    <location>
        <begin position="260"/>
        <end position="287"/>
    </location>
</feature>
<evidence type="ECO:0000313" key="4">
    <source>
        <dbReference type="Proteomes" id="UP000053257"/>
    </source>
</evidence>
<proteinExistence type="predicted"/>
<organism evidence="3 4">
    <name type="scientific">Phlebiopsis gigantea (strain 11061_1 CR5-6)</name>
    <name type="common">White-rot fungus</name>
    <name type="synonym">Peniophora gigantea</name>
    <dbReference type="NCBI Taxonomy" id="745531"/>
    <lineage>
        <taxon>Eukaryota</taxon>
        <taxon>Fungi</taxon>
        <taxon>Dikarya</taxon>
        <taxon>Basidiomycota</taxon>
        <taxon>Agaricomycotina</taxon>
        <taxon>Agaricomycetes</taxon>
        <taxon>Polyporales</taxon>
        <taxon>Phanerochaetaceae</taxon>
        <taxon>Phlebiopsis</taxon>
    </lineage>
</organism>
<protein>
    <recommendedName>
        <fullName evidence="2">Calcineurin-like phosphoesterase domain-containing protein</fullName>
    </recommendedName>
</protein>
<dbReference type="AlphaFoldDB" id="A0A0C3NR37"/>
<dbReference type="GO" id="GO:0016787">
    <property type="term" value="F:hydrolase activity"/>
    <property type="evidence" value="ECO:0007669"/>
    <property type="project" value="InterPro"/>
</dbReference>
<dbReference type="OrthoDB" id="5976022at2759"/>
<dbReference type="Gene3D" id="3.60.21.10">
    <property type="match status" value="1"/>
</dbReference>
<dbReference type="InterPro" id="IPR004843">
    <property type="entry name" value="Calcineurin-like_PHP"/>
</dbReference>
<dbReference type="Pfam" id="PF00149">
    <property type="entry name" value="Metallophos"/>
    <property type="match status" value="1"/>
</dbReference>
<name>A0A0C3NR37_PHLG1</name>
<reference evidence="3 4" key="1">
    <citation type="journal article" date="2014" name="PLoS Genet.">
        <title>Analysis of the Phlebiopsis gigantea genome, transcriptome and secretome provides insight into its pioneer colonization strategies of wood.</title>
        <authorList>
            <person name="Hori C."/>
            <person name="Ishida T."/>
            <person name="Igarashi K."/>
            <person name="Samejima M."/>
            <person name="Suzuki H."/>
            <person name="Master E."/>
            <person name="Ferreira P."/>
            <person name="Ruiz-Duenas F.J."/>
            <person name="Held B."/>
            <person name="Canessa P."/>
            <person name="Larrondo L.F."/>
            <person name="Schmoll M."/>
            <person name="Druzhinina I.S."/>
            <person name="Kubicek C.P."/>
            <person name="Gaskell J.A."/>
            <person name="Kersten P."/>
            <person name="St John F."/>
            <person name="Glasner J."/>
            <person name="Sabat G."/>
            <person name="Splinter BonDurant S."/>
            <person name="Syed K."/>
            <person name="Yadav J."/>
            <person name="Mgbeahuruike A.C."/>
            <person name="Kovalchuk A."/>
            <person name="Asiegbu F.O."/>
            <person name="Lackner G."/>
            <person name="Hoffmeister D."/>
            <person name="Rencoret J."/>
            <person name="Gutierrez A."/>
            <person name="Sun H."/>
            <person name="Lindquist E."/>
            <person name="Barry K."/>
            <person name="Riley R."/>
            <person name="Grigoriev I.V."/>
            <person name="Henrissat B."/>
            <person name="Kues U."/>
            <person name="Berka R.M."/>
            <person name="Martinez A.T."/>
            <person name="Covert S.F."/>
            <person name="Blanchette R.A."/>
            <person name="Cullen D."/>
        </authorList>
    </citation>
    <scope>NUCLEOTIDE SEQUENCE [LARGE SCALE GENOMIC DNA]</scope>
    <source>
        <strain evidence="3 4">11061_1 CR5-6</strain>
    </source>
</reference>
<dbReference type="Proteomes" id="UP000053257">
    <property type="component" value="Unassembled WGS sequence"/>
</dbReference>
<dbReference type="SUPFAM" id="SSF56300">
    <property type="entry name" value="Metallo-dependent phosphatases"/>
    <property type="match status" value="1"/>
</dbReference>
<feature type="compositionally biased region" description="Pro residues" evidence="1">
    <location>
        <begin position="265"/>
        <end position="276"/>
    </location>
</feature>